<keyword evidence="2" id="KW-1185">Reference proteome</keyword>
<gene>
    <name evidence="1" type="ORF">BTUL_0062g00300</name>
</gene>
<evidence type="ECO:0000313" key="2">
    <source>
        <dbReference type="Proteomes" id="UP000297777"/>
    </source>
</evidence>
<evidence type="ECO:0000313" key="1">
    <source>
        <dbReference type="EMBL" id="TGO13856.1"/>
    </source>
</evidence>
<sequence>MHQIPSQIGSYVSFHVGNSELCVELSFSTLHEIRIAFCYECGTERQKPELYHARGLQSAPLDI</sequence>
<dbReference type="AlphaFoldDB" id="A0A4Z1ENH3"/>
<protein>
    <submittedName>
        <fullName evidence="1">Uncharacterized protein</fullName>
    </submittedName>
</protein>
<reference evidence="1 2" key="1">
    <citation type="submission" date="2017-12" db="EMBL/GenBank/DDBJ databases">
        <title>Comparative genomics of Botrytis spp.</title>
        <authorList>
            <person name="Valero-Jimenez C.A."/>
            <person name="Tapia P."/>
            <person name="Veloso J."/>
            <person name="Silva-Moreno E."/>
            <person name="Staats M."/>
            <person name="Valdes J.H."/>
            <person name="Van Kan J.A.L."/>
        </authorList>
    </citation>
    <scope>NUCLEOTIDE SEQUENCE [LARGE SCALE GENOMIC DNA]</scope>
    <source>
        <strain evidence="1 2">Bt9001</strain>
    </source>
</reference>
<dbReference type="EMBL" id="PQXH01000062">
    <property type="protein sequence ID" value="TGO13856.1"/>
    <property type="molecule type" value="Genomic_DNA"/>
</dbReference>
<name>A0A4Z1ENH3_9HELO</name>
<comment type="caution">
    <text evidence="1">The sequence shown here is derived from an EMBL/GenBank/DDBJ whole genome shotgun (WGS) entry which is preliminary data.</text>
</comment>
<proteinExistence type="predicted"/>
<organism evidence="1 2">
    <name type="scientific">Botrytis tulipae</name>
    <dbReference type="NCBI Taxonomy" id="87230"/>
    <lineage>
        <taxon>Eukaryota</taxon>
        <taxon>Fungi</taxon>
        <taxon>Dikarya</taxon>
        <taxon>Ascomycota</taxon>
        <taxon>Pezizomycotina</taxon>
        <taxon>Leotiomycetes</taxon>
        <taxon>Helotiales</taxon>
        <taxon>Sclerotiniaceae</taxon>
        <taxon>Botrytis</taxon>
    </lineage>
</organism>
<accession>A0A4Z1ENH3</accession>
<dbReference type="Proteomes" id="UP000297777">
    <property type="component" value="Unassembled WGS sequence"/>
</dbReference>